<evidence type="ECO:0000313" key="2">
    <source>
        <dbReference type="Proteomes" id="UP000195089"/>
    </source>
</evidence>
<reference evidence="1 2" key="1">
    <citation type="submission" date="2016-10" db="EMBL/GenBank/DDBJ databases">
        <title>Comparative genomics of Bacillus thuringiensis reveals a path to pathogens against multiple invertebrate hosts.</title>
        <authorList>
            <person name="Zheng J."/>
            <person name="Gao Q."/>
            <person name="Liu H."/>
            <person name="Peng D."/>
            <person name="Ruan L."/>
            <person name="Sun M."/>
        </authorList>
    </citation>
    <scope>NUCLEOTIDE SEQUENCE [LARGE SCALE GENOMIC DNA]</scope>
    <source>
        <strain evidence="1">BGSC 4BX1</strain>
    </source>
</reference>
<protein>
    <recommendedName>
        <fullName evidence="3">Apea-like HEPN domain-containing protein</fullName>
    </recommendedName>
</protein>
<evidence type="ECO:0008006" key="3">
    <source>
        <dbReference type="Google" id="ProtNLM"/>
    </source>
</evidence>
<gene>
    <name evidence="1" type="ORF">BK742_03900</name>
</gene>
<dbReference type="Proteomes" id="UP000195089">
    <property type="component" value="Unassembled WGS sequence"/>
</dbReference>
<dbReference type="AlphaFoldDB" id="A0A243BM84"/>
<accession>A0A243BM84</accession>
<evidence type="ECO:0000313" key="1">
    <source>
        <dbReference type="EMBL" id="OTY48284.1"/>
    </source>
</evidence>
<name>A0A243BM84_BACTU</name>
<comment type="caution">
    <text evidence="1">The sequence shown here is derived from an EMBL/GenBank/DDBJ whole genome shotgun (WGS) entry which is preliminary data.</text>
</comment>
<proteinExistence type="predicted"/>
<sequence>MEAKLNNSYLAENKNIQLESQCLFIQKWRELLFQKTINTYQFRLRNSHSILKETKEVLEFIKSDVLSPANLQDLILECRKHLQKDLCLRKHFPELLKSLLKELKVIRKNETTKSDILKLEYRLNYALKIISGSYLDKIINELEYSISNSEFANVEILTEFLSTELINTGWSARSLHRLGNVLFLNSKVAFEEKWQRFISIIKSNPGLFHCYYKLNEFNDQYTLLESVGMTVVKGEDILISFPNINDNHIDKDAFYIEEKAAAFNEDLHTAAEKSRNQLSEKQSILAYYKVDLGAFNNVILVFPSEEKSVNYEILKKELPLENSQLENINTIRSVLANESIDIKSRQRLMNFFRQYNLSVESLSTETKFTNLWSALESLLITGHHESNIEHIKKIVPSAVCSEYFQRLLLNFLNDCYRAGITVKYNGEIINTSSPTIEDIEKVYFLLTDEVSVEIFKSEVNDYTLLKQRIIELSHDLSNSETFKESISNHFNNLTWHIQRLYRVRNNLVHAARTEKDISFLIEHLHFYLRYTIELIINKFKDFQFNSLGELFMTIEDNYYSLIAVLEDNIRNSPKGQIISYDSELIFKGPIFI</sequence>
<organism evidence="1 2">
    <name type="scientific">Bacillus thuringiensis serovar pingluonsis</name>
    <dbReference type="NCBI Taxonomy" id="180881"/>
    <lineage>
        <taxon>Bacteria</taxon>
        <taxon>Bacillati</taxon>
        <taxon>Bacillota</taxon>
        <taxon>Bacilli</taxon>
        <taxon>Bacillales</taxon>
        <taxon>Bacillaceae</taxon>
        <taxon>Bacillus</taxon>
        <taxon>Bacillus cereus group</taxon>
    </lineage>
</organism>
<dbReference type="EMBL" id="NFDL01000014">
    <property type="protein sequence ID" value="OTY48284.1"/>
    <property type="molecule type" value="Genomic_DNA"/>
</dbReference>
<dbReference type="RefSeq" id="WP_061885032.1">
    <property type="nucleotide sequence ID" value="NZ_NFDL01000014.1"/>
</dbReference>